<evidence type="ECO:0000256" key="6">
    <source>
        <dbReference type="SAM" id="Phobius"/>
    </source>
</evidence>
<dbReference type="GO" id="GO:0016020">
    <property type="term" value="C:membrane"/>
    <property type="evidence" value="ECO:0007669"/>
    <property type="project" value="InterPro"/>
</dbReference>
<evidence type="ECO:0000256" key="2">
    <source>
        <dbReference type="ARBA" id="ARBA00022741"/>
    </source>
</evidence>
<dbReference type="InterPro" id="IPR036640">
    <property type="entry name" value="ABC1_TM_sf"/>
</dbReference>
<evidence type="ECO:0008006" key="9">
    <source>
        <dbReference type="Google" id="ProtNLM"/>
    </source>
</evidence>
<dbReference type="PANTHER" id="PTHR24223">
    <property type="entry name" value="ATP-BINDING CASSETTE SUB-FAMILY C"/>
    <property type="match status" value="1"/>
</dbReference>
<reference evidence="7 8" key="1">
    <citation type="submission" date="2020-05" db="EMBL/GenBank/DDBJ databases">
        <authorList>
            <person name="Campoy J."/>
            <person name="Schneeberger K."/>
            <person name="Spophaly S."/>
        </authorList>
    </citation>
    <scope>NUCLEOTIDE SEQUENCE [LARGE SCALE GENOMIC DNA]</scope>
    <source>
        <strain evidence="7">PruArmRojPasFocal</strain>
    </source>
</reference>
<organism evidence="7 8">
    <name type="scientific">Prunus armeniaca</name>
    <name type="common">Apricot</name>
    <name type="synonym">Armeniaca vulgaris</name>
    <dbReference type="NCBI Taxonomy" id="36596"/>
    <lineage>
        <taxon>Eukaryota</taxon>
        <taxon>Viridiplantae</taxon>
        <taxon>Streptophyta</taxon>
        <taxon>Embryophyta</taxon>
        <taxon>Tracheophyta</taxon>
        <taxon>Spermatophyta</taxon>
        <taxon>Magnoliopsida</taxon>
        <taxon>eudicotyledons</taxon>
        <taxon>Gunneridae</taxon>
        <taxon>Pentapetalae</taxon>
        <taxon>rosids</taxon>
        <taxon>fabids</taxon>
        <taxon>Rosales</taxon>
        <taxon>Rosaceae</taxon>
        <taxon>Amygdaloideae</taxon>
        <taxon>Amygdaleae</taxon>
        <taxon>Prunus</taxon>
    </lineage>
</organism>
<keyword evidence="4 6" id="KW-1133">Transmembrane helix</keyword>
<evidence type="ECO:0000313" key="7">
    <source>
        <dbReference type="EMBL" id="CAB4291766.1"/>
    </source>
</evidence>
<evidence type="ECO:0000313" key="8">
    <source>
        <dbReference type="Proteomes" id="UP000507222"/>
    </source>
</evidence>
<dbReference type="Gene3D" id="1.20.1560.10">
    <property type="entry name" value="ABC transporter type 1, transmembrane domain"/>
    <property type="match status" value="1"/>
</dbReference>
<keyword evidence="1 6" id="KW-0812">Transmembrane</keyword>
<evidence type="ECO:0000256" key="1">
    <source>
        <dbReference type="ARBA" id="ARBA00022692"/>
    </source>
</evidence>
<feature type="transmembrane region" description="Helical" evidence="6">
    <location>
        <begin position="155"/>
        <end position="184"/>
    </location>
</feature>
<sequence>MQCFSDIIACPSAEVRLQGTLHPSSRNFNFAAVRGMNQSSYMNLKARKELRMDMLQWIANFIVQLAIAMFILYDSLGAAVITSVVGIECVLVFVVLGTRWNNRFQSNVMKCRDSRMKATNDSNYMRVIKFQAWEEHFNKRIQAFHKSEFSWLTKFMYSISANVVVMLCTPVLISTFTFGTALLLGVRLDAGPGHCSEPQASSTFCGIPSGPSHNL</sequence>
<evidence type="ECO:0000256" key="3">
    <source>
        <dbReference type="ARBA" id="ARBA00022840"/>
    </source>
</evidence>
<evidence type="ECO:0000256" key="5">
    <source>
        <dbReference type="ARBA" id="ARBA00023136"/>
    </source>
</evidence>
<dbReference type="GO" id="GO:0005524">
    <property type="term" value="F:ATP binding"/>
    <property type="evidence" value="ECO:0007669"/>
    <property type="project" value="UniProtKB-KW"/>
</dbReference>
<feature type="transmembrane region" description="Helical" evidence="6">
    <location>
        <begin position="79"/>
        <end position="100"/>
    </location>
</feature>
<dbReference type="PANTHER" id="PTHR24223:SF362">
    <property type="entry name" value="ABC TRANSPORTER C FAMILY MEMBER 4"/>
    <property type="match status" value="1"/>
</dbReference>
<dbReference type="InterPro" id="IPR050173">
    <property type="entry name" value="ABC_transporter_C-like"/>
</dbReference>
<feature type="transmembrane region" description="Helical" evidence="6">
    <location>
        <begin position="54"/>
        <end position="73"/>
    </location>
</feature>
<dbReference type="AlphaFoldDB" id="A0A6J5VS58"/>
<keyword evidence="2" id="KW-0547">Nucleotide-binding</keyword>
<name>A0A6J5VS58_PRUAR</name>
<gene>
    <name evidence="7" type="ORF">CURHAP_LOCUS52137</name>
</gene>
<dbReference type="Proteomes" id="UP000507222">
    <property type="component" value="Unassembled WGS sequence"/>
</dbReference>
<dbReference type="EMBL" id="CAEKDK010000008">
    <property type="protein sequence ID" value="CAB4291766.1"/>
    <property type="molecule type" value="Genomic_DNA"/>
</dbReference>
<proteinExistence type="predicted"/>
<keyword evidence="5 6" id="KW-0472">Membrane</keyword>
<evidence type="ECO:0000256" key="4">
    <source>
        <dbReference type="ARBA" id="ARBA00022989"/>
    </source>
</evidence>
<accession>A0A6J5VS58</accession>
<keyword evidence="3" id="KW-0067">ATP-binding</keyword>
<protein>
    <recommendedName>
        <fullName evidence="9">ABC transmembrane type-1 domain-containing protein</fullName>
    </recommendedName>
</protein>
<dbReference type="SUPFAM" id="SSF90123">
    <property type="entry name" value="ABC transporter transmembrane region"/>
    <property type="match status" value="1"/>
</dbReference>
<dbReference type="GO" id="GO:0042626">
    <property type="term" value="F:ATPase-coupled transmembrane transporter activity"/>
    <property type="evidence" value="ECO:0007669"/>
    <property type="project" value="TreeGrafter"/>
</dbReference>